<protein>
    <submittedName>
        <fullName evidence="3">Flavodoxin</fullName>
    </submittedName>
</protein>
<dbReference type="PANTHER" id="PTHR38030:SF2">
    <property type="entry name" value="PROTOPORPHYRINOGEN IX DEHYDROGENASE [QUINONE]"/>
    <property type="match status" value="1"/>
</dbReference>
<dbReference type="SUPFAM" id="SSF52218">
    <property type="entry name" value="Flavoproteins"/>
    <property type="match status" value="1"/>
</dbReference>
<proteinExistence type="predicted"/>
<reference evidence="3 4" key="1">
    <citation type="submission" date="2019-10" db="EMBL/GenBank/DDBJ databases">
        <title>Georgenia wutianyii sp. nov. and Georgenia yuyongxinii sp. nov. isolated from plateau pika (Ochotona curzoniae) in the Qinghai-Tibet plateau of China.</title>
        <authorList>
            <person name="Tian Z."/>
        </authorList>
    </citation>
    <scope>NUCLEOTIDE SEQUENCE [LARGE SCALE GENOMIC DNA]</scope>
    <source>
        <strain evidence="3 4">DSM 21501</strain>
    </source>
</reference>
<feature type="region of interest" description="Disordered" evidence="1">
    <location>
        <begin position="125"/>
        <end position="144"/>
    </location>
</feature>
<dbReference type="InterPro" id="IPR029039">
    <property type="entry name" value="Flavoprotein-like_sf"/>
</dbReference>
<evidence type="ECO:0000256" key="1">
    <source>
        <dbReference type="SAM" id="MobiDB-lite"/>
    </source>
</evidence>
<dbReference type="EMBL" id="WHJE01000043">
    <property type="protein sequence ID" value="KAE8764105.1"/>
    <property type="molecule type" value="Genomic_DNA"/>
</dbReference>
<comment type="caution">
    <text evidence="3">The sequence shown here is derived from an EMBL/GenBank/DDBJ whole genome shotgun (WGS) entry which is preliminary data.</text>
</comment>
<gene>
    <name evidence="3" type="ORF">GB883_10650</name>
</gene>
<dbReference type="GO" id="GO:0070819">
    <property type="term" value="F:menaquinone-dependent protoporphyrinogen oxidase activity"/>
    <property type="evidence" value="ECO:0007669"/>
    <property type="project" value="TreeGrafter"/>
</dbReference>
<name>A0A7J5UNZ5_9MICO</name>
<organism evidence="3 4">
    <name type="scientific">Georgenia thermotolerans</name>
    <dbReference type="NCBI Taxonomy" id="527326"/>
    <lineage>
        <taxon>Bacteria</taxon>
        <taxon>Bacillati</taxon>
        <taxon>Actinomycetota</taxon>
        <taxon>Actinomycetes</taxon>
        <taxon>Micrococcales</taxon>
        <taxon>Bogoriellaceae</taxon>
        <taxon>Georgenia</taxon>
    </lineage>
</organism>
<dbReference type="GO" id="GO:0010181">
    <property type="term" value="F:FMN binding"/>
    <property type="evidence" value="ECO:0007669"/>
    <property type="project" value="InterPro"/>
</dbReference>
<dbReference type="InterPro" id="IPR026816">
    <property type="entry name" value="Flavodoxin_dom"/>
</dbReference>
<dbReference type="Pfam" id="PF12724">
    <property type="entry name" value="Flavodoxin_5"/>
    <property type="match status" value="1"/>
</dbReference>
<accession>A0A7J5UNZ5</accession>
<dbReference type="PANTHER" id="PTHR38030">
    <property type="entry name" value="PROTOPORPHYRINOGEN IX DEHYDROGENASE [MENAQUINONE]"/>
    <property type="match status" value="1"/>
</dbReference>
<dbReference type="InterPro" id="IPR052200">
    <property type="entry name" value="Protoporphyrinogen_IX_DH"/>
</dbReference>
<dbReference type="OrthoDB" id="129384at2"/>
<dbReference type="PROSITE" id="PS50902">
    <property type="entry name" value="FLAVODOXIN_LIKE"/>
    <property type="match status" value="1"/>
</dbReference>
<keyword evidence="4" id="KW-1185">Reference proteome</keyword>
<dbReference type="InterPro" id="IPR008254">
    <property type="entry name" value="Flavodoxin/NO_synth"/>
</dbReference>
<feature type="domain" description="Flavodoxin-like" evidence="2">
    <location>
        <begin position="6"/>
        <end position="151"/>
    </location>
</feature>
<dbReference type="Gene3D" id="3.40.50.360">
    <property type="match status" value="1"/>
</dbReference>
<evidence type="ECO:0000313" key="3">
    <source>
        <dbReference type="EMBL" id="KAE8764105.1"/>
    </source>
</evidence>
<dbReference type="AlphaFoldDB" id="A0A7J5UNZ5"/>
<evidence type="ECO:0000259" key="2">
    <source>
        <dbReference type="PROSITE" id="PS50902"/>
    </source>
</evidence>
<evidence type="ECO:0000313" key="4">
    <source>
        <dbReference type="Proteomes" id="UP000451860"/>
    </source>
</evidence>
<sequence length="161" mass="17000">MSEMPVLVAYASRQGATRGIADRVAEVLRAAGQVVDVRPVATVGDLSGYDAFVVGGAVHLGRWHPEAVAFLRAHLHELVYRPVWLFSNGPAWTGAVPEAPDDGVAAGPLDLAEIAEALRPRDHHAFSGAPLSGGEETGDLDEVEDWARQIARDVAAPSSGF</sequence>
<dbReference type="GO" id="GO:0006783">
    <property type="term" value="P:heme biosynthetic process"/>
    <property type="evidence" value="ECO:0007669"/>
    <property type="project" value="TreeGrafter"/>
</dbReference>
<dbReference type="Proteomes" id="UP000451860">
    <property type="component" value="Unassembled WGS sequence"/>
</dbReference>